<evidence type="ECO:0000256" key="4">
    <source>
        <dbReference type="ARBA" id="ARBA00022741"/>
    </source>
</evidence>
<keyword evidence="2 8" id="KW-0723">Serine/threonine-protein kinase</keyword>
<dbReference type="EMBL" id="CP000500">
    <property type="protein sequence ID" value="ABN67895.2"/>
    <property type="molecule type" value="Genomic_DNA"/>
</dbReference>
<comment type="catalytic activity">
    <reaction evidence="9">
        <text>L-threonyl-[protein] + ATP = O-phospho-L-threonyl-[protein] + ADP + H(+)</text>
        <dbReference type="Rhea" id="RHEA:46608"/>
        <dbReference type="Rhea" id="RHEA-COMP:11060"/>
        <dbReference type="Rhea" id="RHEA-COMP:11605"/>
        <dbReference type="ChEBI" id="CHEBI:15378"/>
        <dbReference type="ChEBI" id="CHEBI:30013"/>
        <dbReference type="ChEBI" id="CHEBI:30616"/>
        <dbReference type="ChEBI" id="CHEBI:61977"/>
        <dbReference type="ChEBI" id="CHEBI:456216"/>
        <dbReference type="EC" id="2.7.11.24"/>
    </reaction>
</comment>
<keyword evidence="12" id="KW-1185">Reference proteome</keyword>
<dbReference type="GO" id="GO:0005737">
    <property type="term" value="C:cytoplasm"/>
    <property type="evidence" value="ECO:0007669"/>
    <property type="project" value="EnsemblFungi"/>
</dbReference>
<evidence type="ECO:0000313" key="12">
    <source>
        <dbReference type="Proteomes" id="UP000002258"/>
    </source>
</evidence>
<evidence type="ECO:0000259" key="10">
    <source>
        <dbReference type="PROSITE" id="PS50011"/>
    </source>
</evidence>
<comment type="similarity">
    <text evidence="9">Belongs to the protein kinase superfamily. Ser/Thr protein kinase family. MAP kinase subfamily.</text>
</comment>
<keyword evidence="5 9" id="KW-0418">Kinase</keyword>
<comment type="cofactor">
    <cofactor evidence="9">
        <name>Mg(2+)</name>
        <dbReference type="ChEBI" id="CHEBI:18420"/>
    </cofactor>
</comment>
<evidence type="ECO:0000256" key="6">
    <source>
        <dbReference type="ARBA" id="ARBA00022840"/>
    </source>
</evidence>
<accession>A3LY05</accession>
<dbReference type="GO" id="GO:0071507">
    <property type="term" value="P:pheromone response MAPK cascade"/>
    <property type="evidence" value="ECO:0007669"/>
    <property type="project" value="EnsemblFungi"/>
</dbReference>
<keyword evidence="4 7" id="KW-0547">Nucleotide-binding</keyword>
<feature type="binding site" evidence="7">
    <location>
        <position position="40"/>
    </location>
    <ligand>
        <name>ATP</name>
        <dbReference type="ChEBI" id="CHEBI:30616"/>
    </ligand>
</feature>
<protein>
    <recommendedName>
        <fullName evidence="1 9">Mitogen-activated protein kinase</fullName>
        <ecNumber evidence="1 9">2.7.11.24</ecNumber>
    </recommendedName>
</protein>
<evidence type="ECO:0000256" key="1">
    <source>
        <dbReference type="ARBA" id="ARBA00012411"/>
    </source>
</evidence>
<dbReference type="PROSITE" id="PS00107">
    <property type="entry name" value="PROTEIN_KINASE_ATP"/>
    <property type="match status" value="1"/>
</dbReference>
<evidence type="ECO:0000256" key="5">
    <source>
        <dbReference type="ARBA" id="ARBA00022777"/>
    </source>
</evidence>
<dbReference type="GO" id="GO:0043332">
    <property type="term" value="C:mating projection tip"/>
    <property type="evidence" value="ECO:0007669"/>
    <property type="project" value="EnsemblFungi"/>
</dbReference>
<evidence type="ECO:0000256" key="8">
    <source>
        <dbReference type="RuleBase" id="RU000304"/>
    </source>
</evidence>
<evidence type="ECO:0000256" key="2">
    <source>
        <dbReference type="ARBA" id="ARBA00022527"/>
    </source>
</evidence>
<proteinExistence type="inferred from homology"/>
<dbReference type="OMA" id="FINNHPY"/>
<dbReference type="PROSITE" id="PS50011">
    <property type="entry name" value="PROTEIN_KINASE_DOM"/>
    <property type="match status" value="1"/>
</dbReference>
<dbReference type="RefSeq" id="XP_001385924.2">
    <property type="nucleotide sequence ID" value="XM_001385887.1"/>
</dbReference>
<dbReference type="PANTHER" id="PTHR24055">
    <property type="entry name" value="MITOGEN-ACTIVATED PROTEIN KINASE"/>
    <property type="match status" value="1"/>
</dbReference>
<dbReference type="GO" id="GO:0005524">
    <property type="term" value="F:ATP binding"/>
    <property type="evidence" value="ECO:0007669"/>
    <property type="project" value="UniProtKB-UniRule"/>
</dbReference>
<feature type="domain" description="Protein kinase" evidence="10">
    <location>
        <begin position="10"/>
        <end position="319"/>
    </location>
</feature>
<dbReference type="AlphaFoldDB" id="A3LY05"/>
<dbReference type="GO" id="GO:0005634">
    <property type="term" value="C:nucleus"/>
    <property type="evidence" value="ECO:0007669"/>
    <property type="project" value="EnsemblFungi"/>
</dbReference>
<dbReference type="SMART" id="SM00220">
    <property type="entry name" value="S_TKc"/>
    <property type="match status" value="1"/>
</dbReference>
<dbReference type="EC" id="2.7.11.24" evidence="1 9"/>
<dbReference type="Gene3D" id="3.30.200.20">
    <property type="entry name" value="Phosphorylase Kinase, domain 1"/>
    <property type="match status" value="1"/>
</dbReference>
<keyword evidence="9" id="KW-0460">Magnesium</keyword>
<dbReference type="PROSITE" id="PS00108">
    <property type="entry name" value="PROTEIN_KINASE_ST"/>
    <property type="match status" value="1"/>
</dbReference>
<dbReference type="InterPro" id="IPR000719">
    <property type="entry name" value="Prot_kinase_dom"/>
</dbReference>
<dbReference type="FunFam" id="3.30.200.20:FF:000046">
    <property type="entry name" value="Mitogen-activated protein kinase"/>
    <property type="match status" value="1"/>
</dbReference>
<evidence type="ECO:0000256" key="7">
    <source>
        <dbReference type="PROSITE-ProRule" id="PRU10141"/>
    </source>
</evidence>
<dbReference type="InterPro" id="IPR011009">
    <property type="entry name" value="Kinase-like_dom_sf"/>
</dbReference>
<dbReference type="STRING" id="322104.A3LY05"/>
<dbReference type="eggNOG" id="KOG0660">
    <property type="taxonomic scope" value="Eukaryota"/>
</dbReference>
<dbReference type="InterPro" id="IPR008271">
    <property type="entry name" value="Ser/Thr_kinase_AS"/>
</dbReference>
<keyword evidence="6 7" id="KW-0067">ATP-binding</keyword>
<dbReference type="GO" id="GO:0043409">
    <property type="term" value="P:negative regulation of MAPK cascade"/>
    <property type="evidence" value="ECO:0007669"/>
    <property type="project" value="EnsemblFungi"/>
</dbReference>
<dbReference type="HOGENOM" id="CLU_000288_181_1_1"/>
<dbReference type="Pfam" id="PF00069">
    <property type="entry name" value="Pkinase"/>
    <property type="match status" value="1"/>
</dbReference>
<dbReference type="InterPro" id="IPR003527">
    <property type="entry name" value="MAP_kinase_CS"/>
</dbReference>
<keyword evidence="3 9" id="KW-0808">Transferase</keyword>
<dbReference type="FunFam" id="1.10.510.10:FF:000098">
    <property type="entry name" value="Mitogen-activated protein kinase 1"/>
    <property type="match status" value="1"/>
</dbReference>
<evidence type="ECO:0000313" key="11">
    <source>
        <dbReference type="EMBL" id="ABN67895.2"/>
    </source>
</evidence>
<comment type="activity regulation">
    <text evidence="9">Activated by threonine and tyrosine phosphorylation.</text>
</comment>
<dbReference type="KEGG" id="pic:PICST_33003"/>
<dbReference type="InParanoid" id="A3LY05"/>
<evidence type="ECO:0000256" key="9">
    <source>
        <dbReference type="RuleBase" id="RU361165"/>
    </source>
</evidence>
<evidence type="ECO:0000256" key="3">
    <source>
        <dbReference type="ARBA" id="ARBA00022679"/>
    </source>
</evidence>
<organism evidence="11 12">
    <name type="scientific">Scheffersomyces stipitis (strain ATCC 58785 / CBS 6054 / NBRC 10063 / NRRL Y-11545)</name>
    <name type="common">Yeast</name>
    <name type="synonym">Pichia stipitis</name>
    <dbReference type="NCBI Taxonomy" id="322104"/>
    <lineage>
        <taxon>Eukaryota</taxon>
        <taxon>Fungi</taxon>
        <taxon>Dikarya</taxon>
        <taxon>Ascomycota</taxon>
        <taxon>Saccharomycotina</taxon>
        <taxon>Pichiomycetes</taxon>
        <taxon>Debaryomycetaceae</taxon>
        <taxon>Scheffersomyces</taxon>
    </lineage>
</organism>
<gene>
    <name evidence="11" type="ORF">PICST_33003</name>
</gene>
<dbReference type="Proteomes" id="UP000002258">
    <property type="component" value="Chromosome 6"/>
</dbReference>
<dbReference type="InterPro" id="IPR017441">
    <property type="entry name" value="Protein_kinase_ATP_BS"/>
</dbReference>
<dbReference type="GO" id="GO:0001403">
    <property type="term" value="P:invasive growth in response to glucose limitation"/>
    <property type="evidence" value="ECO:0007669"/>
    <property type="project" value="EnsemblFungi"/>
</dbReference>
<dbReference type="PROSITE" id="PS01351">
    <property type="entry name" value="MAPK"/>
    <property type="match status" value="1"/>
</dbReference>
<dbReference type="GO" id="GO:0004707">
    <property type="term" value="F:MAP kinase activity"/>
    <property type="evidence" value="ECO:0007669"/>
    <property type="project" value="UniProtKB-EC"/>
</dbReference>
<dbReference type="SUPFAM" id="SSF56112">
    <property type="entry name" value="Protein kinase-like (PK-like)"/>
    <property type="match status" value="1"/>
</dbReference>
<dbReference type="Gene3D" id="1.10.510.10">
    <property type="entry name" value="Transferase(Phosphotransferase) domain 1"/>
    <property type="match status" value="1"/>
</dbReference>
<name>A3LY05_PICST</name>
<sequence length="366" mass="42052">MVVFNVSQSFKVVRVLGEGAYGIVSLAIHVPTGTQVAIKKIEPFDKPLFCLRTLREIKLLSRLSNHENIVQLYDVQQPQDFNSFKEVYIIQEYMPTDLVNVIESQILSEEHVQYFTYQILRGLKLIHSAGVIHRDLKPSNILINENCDLKICDFGLARLDVSHPNSSKIPKKGGISALTEYVATRWYRAPEIMLNSAQYSSEIDVWSVGCILAEMLTYRPLFPGKDYQNQLQLILQVLGTPMGEDFHSIKSARARSFIKSLKHQVRLDFADLCNNHPSRLQRHGRRKISPQGIDLLERMLAFNPDKRISVDEALSHPFVSRYHDPNDEPTTTPIAAEEFDFDVEKDKLDTMELKRQLYREIKQLRG</sequence>
<reference evidence="11 12" key="1">
    <citation type="journal article" date="2007" name="Nat. Biotechnol.">
        <title>Genome sequence of the lignocellulose-bioconverting and xylose-fermenting yeast Pichia stipitis.</title>
        <authorList>
            <person name="Jeffries T.W."/>
            <person name="Grigoriev I.V."/>
            <person name="Grimwood J."/>
            <person name="Laplaza J.M."/>
            <person name="Aerts A."/>
            <person name="Salamov A."/>
            <person name="Schmutz J."/>
            <person name="Lindquist E."/>
            <person name="Dehal P."/>
            <person name="Shapiro H."/>
            <person name="Jin Y.S."/>
            <person name="Passoth V."/>
            <person name="Richardson P.M."/>
        </authorList>
    </citation>
    <scope>NUCLEOTIDE SEQUENCE [LARGE SCALE GENOMIC DNA]</scope>
    <source>
        <strain evidence="12">ATCC 58785 / CBS 6054 / NBRC 10063 / NRRL Y-11545</strain>
    </source>
</reference>
<dbReference type="OrthoDB" id="192887at2759"/>
<dbReference type="InterPro" id="IPR050117">
    <property type="entry name" value="MAPK"/>
</dbReference>
<dbReference type="GO" id="GO:0010526">
    <property type="term" value="P:transposable element silencing"/>
    <property type="evidence" value="ECO:0007669"/>
    <property type="project" value="EnsemblFungi"/>
</dbReference>
<dbReference type="GO" id="GO:0046827">
    <property type="term" value="P:positive regulation of protein export from nucleus"/>
    <property type="evidence" value="ECO:0007669"/>
    <property type="project" value="EnsemblFungi"/>
</dbReference>
<dbReference type="GO" id="GO:0042802">
    <property type="term" value="F:identical protein binding"/>
    <property type="evidence" value="ECO:0007669"/>
    <property type="project" value="EnsemblFungi"/>
</dbReference>
<dbReference type="GeneID" id="4839950"/>